<dbReference type="Pfam" id="PF00226">
    <property type="entry name" value="DnaJ"/>
    <property type="match status" value="1"/>
</dbReference>
<evidence type="ECO:0000313" key="5">
    <source>
        <dbReference type="Proteomes" id="UP000001058"/>
    </source>
</evidence>
<dbReference type="SUPFAM" id="SSF46565">
    <property type="entry name" value="Chaperone J-domain"/>
    <property type="match status" value="1"/>
</dbReference>
<evidence type="ECO:0000313" key="4">
    <source>
        <dbReference type="EMBL" id="EFJ45770.1"/>
    </source>
</evidence>
<name>D8U3J8_VOLCA</name>
<dbReference type="Proteomes" id="UP000001058">
    <property type="component" value="Unassembled WGS sequence"/>
</dbReference>
<accession>D8U3J8</accession>
<dbReference type="InParanoid" id="D8U3J8"/>
<dbReference type="Gene3D" id="1.10.287.110">
    <property type="entry name" value="DnaJ domain"/>
    <property type="match status" value="1"/>
</dbReference>
<dbReference type="EMBL" id="GL378355">
    <property type="protein sequence ID" value="EFJ45770.1"/>
    <property type="molecule type" value="Genomic_DNA"/>
</dbReference>
<dbReference type="CDD" id="cd06257">
    <property type="entry name" value="DnaJ"/>
    <property type="match status" value="1"/>
</dbReference>
<proteinExistence type="predicted"/>
<feature type="compositionally biased region" description="Low complexity" evidence="2">
    <location>
        <begin position="162"/>
        <end position="172"/>
    </location>
</feature>
<feature type="domain" description="J" evidence="3">
    <location>
        <begin position="483"/>
        <end position="540"/>
    </location>
</feature>
<evidence type="ECO:0000256" key="1">
    <source>
        <dbReference type="SAM" id="Coils"/>
    </source>
</evidence>
<feature type="compositionally biased region" description="Low complexity" evidence="2">
    <location>
        <begin position="73"/>
        <end position="84"/>
    </location>
</feature>
<dbReference type="RefSeq" id="XP_002953171.1">
    <property type="nucleotide sequence ID" value="XM_002953125.1"/>
</dbReference>
<feature type="compositionally biased region" description="Low complexity" evidence="2">
    <location>
        <begin position="107"/>
        <end position="127"/>
    </location>
</feature>
<organism evidence="5">
    <name type="scientific">Volvox carteri f. nagariensis</name>
    <dbReference type="NCBI Taxonomy" id="3068"/>
    <lineage>
        <taxon>Eukaryota</taxon>
        <taxon>Viridiplantae</taxon>
        <taxon>Chlorophyta</taxon>
        <taxon>core chlorophytes</taxon>
        <taxon>Chlorophyceae</taxon>
        <taxon>CS clade</taxon>
        <taxon>Chlamydomonadales</taxon>
        <taxon>Volvocaceae</taxon>
        <taxon>Volvox</taxon>
    </lineage>
</organism>
<dbReference type="InterPro" id="IPR001623">
    <property type="entry name" value="DnaJ_domain"/>
</dbReference>
<feature type="region of interest" description="Disordered" evidence="2">
    <location>
        <begin position="33"/>
        <end position="177"/>
    </location>
</feature>
<keyword evidence="5" id="KW-1185">Reference proteome</keyword>
<reference evidence="4 5" key="1">
    <citation type="journal article" date="2010" name="Science">
        <title>Genomic analysis of organismal complexity in the multicellular green alga Volvox carteri.</title>
        <authorList>
            <person name="Prochnik S.E."/>
            <person name="Umen J."/>
            <person name="Nedelcu A.M."/>
            <person name="Hallmann A."/>
            <person name="Miller S.M."/>
            <person name="Nishii I."/>
            <person name="Ferris P."/>
            <person name="Kuo A."/>
            <person name="Mitros T."/>
            <person name="Fritz-Laylin L.K."/>
            <person name="Hellsten U."/>
            <person name="Chapman J."/>
            <person name="Simakov O."/>
            <person name="Rensing S.A."/>
            <person name="Terry A."/>
            <person name="Pangilinan J."/>
            <person name="Kapitonov V."/>
            <person name="Jurka J."/>
            <person name="Salamov A."/>
            <person name="Shapiro H."/>
            <person name="Schmutz J."/>
            <person name="Grimwood J."/>
            <person name="Lindquist E."/>
            <person name="Lucas S."/>
            <person name="Grigoriev I.V."/>
            <person name="Schmitt R."/>
            <person name="Kirk D."/>
            <person name="Rokhsar D.S."/>
        </authorList>
    </citation>
    <scope>NUCLEOTIDE SEQUENCE [LARGE SCALE GENOMIC DNA]</scope>
    <source>
        <strain evidence="5">f. Nagariensis / Eve</strain>
    </source>
</reference>
<feature type="compositionally biased region" description="Polar residues" evidence="2">
    <location>
        <begin position="47"/>
        <end position="56"/>
    </location>
</feature>
<sequence>MNGFSYVTSALAGAFHGLRGVSNKTEDVATIGTPAPHNTHPLWTPPSVMNTKPSATQQQQQKQRSAFTPGLYSAAAAGTSGGAAPRTPRTPSVERCGTPAACGAAWPRSQQPRPSAAAASASKTAPPATTPLPERKRPRPHPRDPIEAAEQPPRALQRRRVTQQPQQPSAASMQGRNCAGEEAPCLLLPRLRHQLFLSKARLHREVNRRQSAAAQAESFGKQLSEAKQVISEVRSQYEELLKAEREKWELERQHVQQQKQECEQQRQEALQELQRAQEKAKVLERDHAEATSKVQQTQATNMKLSRQLAQLMTDYQNLKERHAEYEDPPFEEKTFKTGPDSPPIFFTCPAQGQAPKVDPSAKFTFGTRAPEKPASTFTGTFHCRPDPEFDRAFNSGFFREYAAAFMSQQPGASWTQQPIPTSSMPVLNEATSVETLLRFLREAGAEGLVKPGMDRAKLLELALAKTNSWEIRRVLACQKMGDKLNGALEVFHNLCGEDLSRMYRKMALQLHPDKNGDDKELATKAFQYLGEAAAFLGCKK</sequence>
<dbReference type="OrthoDB" id="541564at2759"/>
<dbReference type="InterPro" id="IPR036869">
    <property type="entry name" value="J_dom_sf"/>
</dbReference>
<dbReference type="AlphaFoldDB" id="D8U3J8"/>
<protein>
    <recommendedName>
        <fullName evidence="3">J domain-containing protein</fullName>
    </recommendedName>
</protein>
<dbReference type="PROSITE" id="PS50076">
    <property type="entry name" value="DNAJ_2"/>
    <property type="match status" value="1"/>
</dbReference>
<evidence type="ECO:0000259" key="3">
    <source>
        <dbReference type="PROSITE" id="PS50076"/>
    </source>
</evidence>
<evidence type="ECO:0000256" key="2">
    <source>
        <dbReference type="SAM" id="MobiDB-lite"/>
    </source>
</evidence>
<feature type="coiled-coil region" evidence="1">
    <location>
        <begin position="223"/>
        <end position="321"/>
    </location>
</feature>
<keyword evidence="1" id="KW-0175">Coiled coil</keyword>
<dbReference type="KEGG" id="vcn:VOLCADRAFT_93967"/>
<dbReference type="GeneID" id="9622178"/>
<gene>
    <name evidence="4" type="ORF">VOLCADRAFT_93967</name>
</gene>